<feature type="compositionally biased region" description="Basic and acidic residues" evidence="1">
    <location>
        <begin position="51"/>
        <end position="64"/>
    </location>
</feature>
<organism evidence="3 4">
    <name type="scientific">Litorisediminicola beolgyonensis</name>
    <dbReference type="NCBI Taxonomy" id="1173614"/>
    <lineage>
        <taxon>Bacteria</taxon>
        <taxon>Pseudomonadati</taxon>
        <taxon>Pseudomonadota</taxon>
        <taxon>Alphaproteobacteria</taxon>
        <taxon>Rhodobacterales</taxon>
        <taxon>Paracoccaceae</taxon>
        <taxon>Litorisediminicola</taxon>
    </lineage>
</organism>
<dbReference type="Pfam" id="PF01882">
    <property type="entry name" value="DUF58"/>
    <property type="match status" value="1"/>
</dbReference>
<accession>A0ABW3ZHH9</accession>
<feature type="region of interest" description="Disordered" evidence="1">
    <location>
        <begin position="29"/>
        <end position="74"/>
    </location>
</feature>
<reference evidence="4" key="1">
    <citation type="journal article" date="2019" name="Int. J. Syst. Evol. Microbiol.">
        <title>The Global Catalogue of Microorganisms (GCM) 10K type strain sequencing project: providing services to taxonomists for standard genome sequencing and annotation.</title>
        <authorList>
            <consortium name="The Broad Institute Genomics Platform"/>
            <consortium name="The Broad Institute Genome Sequencing Center for Infectious Disease"/>
            <person name="Wu L."/>
            <person name="Ma J."/>
        </authorList>
    </citation>
    <scope>NUCLEOTIDE SEQUENCE [LARGE SCALE GENOMIC DNA]</scope>
    <source>
        <strain evidence="4">CCUG 62953</strain>
    </source>
</reference>
<gene>
    <name evidence="3" type="ORF">ACFQ4E_08445</name>
</gene>
<evidence type="ECO:0000259" key="2">
    <source>
        <dbReference type="Pfam" id="PF01882"/>
    </source>
</evidence>
<proteinExistence type="predicted"/>
<dbReference type="InterPro" id="IPR002881">
    <property type="entry name" value="DUF58"/>
</dbReference>
<dbReference type="Proteomes" id="UP001597135">
    <property type="component" value="Unassembled WGS sequence"/>
</dbReference>
<feature type="domain" description="DUF58" evidence="2">
    <location>
        <begin position="52"/>
        <end position="198"/>
    </location>
</feature>
<dbReference type="RefSeq" id="WP_386802511.1">
    <property type="nucleotide sequence ID" value="NZ_JBHTMU010000011.1"/>
</dbReference>
<dbReference type="EMBL" id="JBHTMU010000011">
    <property type="protein sequence ID" value="MFD1342444.1"/>
    <property type="molecule type" value="Genomic_DNA"/>
</dbReference>
<dbReference type="PANTHER" id="PTHR33608">
    <property type="entry name" value="BLL2464 PROTEIN"/>
    <property type="match status" value="1"/>
</dbReference>
<evidence type="ECO:0000256" key="1">
    <source>
        <dbReference type="SAM" id="MobiDB-lite"/>
    </source>
</evidence>
<evidence type="ECO:0000313" key="4">
    <source>
        <dbReference type="Proteomes" id="UP001597135"/>
    </source>
</evidence>
<name>A0ABW3ZHH9_9RHOB</name>
<comment type="caution">
    <text evidence="3">The sequence shown here is derived from an EMBL/GenBank/DDBJ whole genome shotgun (WGS) entry which is preliminary data.</text>
</comment>
<sequence length="280" mass="29648">MSRAAPTGAHLSLDRLVALAALAKRPRADGWSRGQSAGRSGPRRGSGGDLYDLRPFVDGDDPRQLDPAATARSGRRQIRRCHEEVERSLLLIVDMRGSMFWGTRGRLRSVAAAEAAALEGWRCVLSDGRCGLAILRDTGPTWVPARPGHAAMLEIAGTLARCHDEALAAPGTALRPLAECMADLVPRVRHGTAVILATGFDKPGAAFGATLASLSLSGPLEVLLVQDAVEHTPPSRRVAARIGQELVRGRFGPSPSPDILTAAGVSYRVVPCDRPEDVPA</sequence>
<protein>
    <submittedName>
        <fullName evidence="3">DUF58 domain-containing protein</fullName>
    </submittedName>
</protein>
<evidence type="ECO:0000313" key="3">
    <source>
        <dbReference type="EMBL" id="MFD1342444.1"/>
    </source>
</evidence>
<keyword evidence="4" id="KW-1185">Reference proteome</keyword>
<dbReference type="PANTHER" id="PTHR33608:SF12">
    <property type="entry name" value="DUF58 DOMAIN-CONTAINING PROTEIN"/>
    <property type="match status" value="1"/>
</dbReference>